<keyword evidence="2" id="KW-1185">Reference proteome</keyword>
<evidence type="ECO:0000313" key="2">
    <source>
        <dbReference type="Proteomes" id="UP000054270"/>
    </source>
</evidence>
<evidence type="ECO:0000313" key="1">
    <source>
        <dbReference type="EMBL" id="KJA23172.1"/>
    </source>
</evidence>
<accession>A0A0D2L7R2</accession>
<reference evidence="2" key="1">
    <citation type="submission" date="2014-04" db="EMBL/GenBank/DDBJ databases">
        <title>Evolutionary Origins and Diversification of the Mycorrhizal Mutualists.</title>
        <authorList>
            <consortium name="DOE Joint Genome Institute"/>
            <consortium name="Mycorrhizal Genomics Consortium"/>
            <person name="Kohler A."/>
            <person name="Kuo A."/>
            <person name="Nagy L.G."/>
            <person name="Floudas D."/>
            <person name="Copeland A."/>
            <person name="Barry K.W."/>
            <person name="Cichocki N."/>
            <person name="Veneault-Fourrey C."/>
            <person name="LaButti K."/>
            <person name="Lindquist E.A."/>
            <person name="Lipzen A."/>
            <person name="Lundell T."/>
            <person name="Morin E."/>
            <person name="Murat C."/>
            <person name="Riley R."/>
            <person name="Ohm R."/>
            <person name="Sun H."/>
            <person name="Tunlid A."/>
            <person name="Henrissat B."/>
            <person name="Grigoriev I.V."/>
            <person name="Hibbett D.S."/>
            <person name="Martin F."/>
        </authorList>
    </citation>
    <scope>NUCLEOTIDE SEQUENCE [LARGE SCALE GENOMIC DNA]</scope>
    <source>
        <strain evidence="2">FD-334 SS-4</strain>
    </source>
</reference>
<sequence>MRSEDPHKYFHSMTPEQRAAVRYVHFFGRFYWINDKHLPVLGALGVRPTLMKITLLHSNLQWSQGRLNARGETGMILTMPQAGLSLQEMNGLQRLEVEVEAMSQYEAQLEQVSNALFKCTFNLPTGRMLSTKGNEVTRVRYMNIGLVPVVESYELFYSWRRKGVSGPAKVGFVVIRMIWTPKPRPGTPTGKAIRRNAKSSINV</sequence>
<dbReference type="AlphaFoldDB" id="A0A0D2L7R2"/>
<name>A0A0D2L7R2_HYPSF</name>
<proteinExistence type="predicted"/>
<protein>
    <submittedName>
        <fullName evidence="1">Uncharacterized protein</fullName>
    </submittedName>
</protein>
<dbReference type="Proteomes" id="UP000054270">
    <property type="component" value="Unassembled WGS sequence"/>
</dbReference>
<dbReference type="STRING" id="945553.A0A0D2L7R2"/>
<dbReference type="EMBL" id="KN817544">
    <property type="protein sequence ID" value="KJA23172.1"/>
    <property type="molecule type" value="Genomic_DNA"/>
</dbReference>
<gene>
    <name evidence="1" type="ORF">HYPSUDRAFT_589170</name>
</gene>
<organism evidence="1 2">
    <name type="scientific">Hypholoma sublateritium (strain FD-334 SS-4)</name>
    <dbReference type="NCBI Taxonomy" id="945553"/>
    <lineage>
        <taxon>Eukaryota</taxon>
        <taxon>Fungi</taxon>
        <taxon>Dikarya</taxon>
        <taxon>Basidiomycota</taxon>
        <taxon>Agaricomycotina</taxon>
        <taxon>Agaricomycetes</taxon>
        <taxon>Agaricomycetidae</taxon>
        <taxon>Agaricales</taxon>
        <taxon>Agaricineae</taxon>
        <taxon>Strophariaceae</taxon>
        <taxon>Hypholoma</taxon>
    </lineage>
</organism>